<evidence type="ECO:0000313" key="11">
    <source>
        <dbReference type="Proteomes" id="UP000504604"/>
    </source>
</evidence>
<evidence type="ECO:0000313" key="12">
    <source>
        <dbReference type="RefSeq" id="XP_011088086.1"/>
    </source>
</evidence>
<evidence type="ECO:0000256" key="5">
    <source>
        <dbReference type="ARBA" id="ARBA00022821"/>
    </source>
</evidence>
<evidence type="ECO:0000256" key="7">
    <source>
        <dbReference type="SAM" id="Coils"/>
    </source>
</evidence>
<keyword evidence="5" id="KW-0611">Plant defense</keyword>
<evidence type="ECO:0000259" key="10">
    <source>
        <dbReference type="Pfam" id="PF23559"/>
    </source>
</evidence>
<sequence>MAETALQFLLDNLQKLLAEQIRLIAGAEDELEEMNKELELMQSFLRDSARRRLKGELFKALEKQIREAVYEAEDTIDACVSHAAAAARTAHRYCMPPLLLFTFTPKRLSLAKQVRSIRIHKIKPVFDEAKIKFATLPIVDEAPPEKDAVDKFRRVSLSQEKRIVGLDDEADKIIKHLNEQHSEEFEVISIIGMPGLGKTTTAFKIYRDSRIRNKFPTVIWVYVSQDFKNKDIFLTILKQFTQEYMSGMSEEELCQQVKQHLSSAGKFLIIMDDVWTVDAWNQIEAALPKSNKLGKVLITSCFENVVRRANRKREPHRLRFLSREESWELLQVEVFGDMDRCPSELEPTGRLIAERCCGLPLQIVVIGGILLNKLSSISNTKNEWENVSDRLGTYVNDEEQKRVERIILLSYDELPYDLRDCFLYLGMYPEDFEITAWRLIRMWIAEGFITRKPGGKSLEEIGNEKLEDLIRRNLVMVNKGKLGGGVKTCRLHDVIREFCKNHAAFQNQNLFEEIRMFRDGEFEPQVSEIQNLRRLCIQPPNECFFRQRPKGRKLRTFCFFNRENLFCKVNEDGFRGFIKTSNMLRVIDAELITIEKSPTEIYQLVHLRYIALAAPSGFKRISQSSGIYRLLYCADFL</sequence>
<feature type="domain" description="Disease resistance protein winged helix" evidence="10">
    <location>
        <begin position="427"/>
        <end position="498"/>
    </location>
</feature>
<evidence type="ECO:0000256" key="3">
    <source>
        <dbReference type="ARBA" id="ARBA00022737"/>
    </source>
</evidence>
<evidence type="ECO:0000259" key="8">
    <source>
        <dbReference type="Pfam" id="PF00931"/>
    </source>
</evidence>
<dbReference type="AlphaFoldDB" id="A0A6I9U2N7"/>
<protein>
    <submittedName>
        <fullName evidence="12">Probable disease resistance RPP8-like protein 2</fullName>
    </submittedName>
</protein>
<dbReference type="GO" id="GO:0098542">
    <property type="term" value="P:defense response to other organism"/>
    <property type="evidence" value="ECO:0007669"/>
    <property type="project" value="TreeGrafter"/>
</dbReference>
<dbReference type="Proteomes" id="UP000504604">
    <property type="component" value="Linkage group LG8"/>
</dbReference>
<name>A0A6I9U2N7_SESIN</name>
<dbReference type="InParanoid" id="A0A6I9U2N7"/>
<dbReference type="Gene3D" id="1.10.8.430">
    <property type="entry name" value="Helical domain of apoptotic protease-activating factors"/>
    <property type="match status" value="1"/>
</dbReference>
<dbReference type="SUPFAM" id="SSF52540">
    <property type="entry name" value="P-loop containing nucleoside triphosphate hydrolases"/>
    <property type="match status" value="1"/>
</dbReference>
<dbReference type="PANTHER" id="PTHR23155">
    <property type="entry name" value="DISEASE RESISTANCE PROTEIN RP"/>
    <property type="match status" value="1"/>
</dbReference>
<dbReference type="PRINTS" id="PR00364">
    <property type="entry name" value="DISEASERSIST"/>
</dbReference>
<organism evidence="11 12">
    <name type="scientific">Sesamum indicum</name>
    <name type="common">Oriental sesame</name>
    <name type="synonym">Sesamum orientale</name>
    <dbReference type="NCBI Taxonomy" id="4182"/>
    <lineage>
        <taxon>Eukaryota</taxon>
        <taxon>Viridiplantae</taxon>
        <taxon>Streptophyta</taxon>
        <taxon>Embryophyta</taxon>
        <taxon>Tracheophyta</taxon>
        <taxon>Spermatophyta</taxon>
        <taxon>Magnoliopsida</taxon>
        <taxon>eudicotyledons</taxon>
        <taxon>Gunneridae</taxon>
        <taxon>Pentapetalae</taxon>
        <taxon>asterids</taxon>
        <taxon>lamiids</taxon>
        <taxon>Lamiales</taxon>
        <taxon>Pedaliaceae</taxon>
        <taxon>Sesamum</taxon>
    </lineage>
</organism>
<dbReference type="RefSeq" id="XP_011088086.1">
    <property type="nucleotide sequence ID" value="XM_011089784.2"/>
</dbReference>
<keyword evidence="11" id="KW-1185">Reference proteome</keyword>
<dbReference type="Gene3D" id="1.10.10.10">
    <property type="entry name" value="Winged helix-like DNA-binding domain superfamily/Winged helix DNA-binding domain"/>
    <property type="match status" value="1"/>
</dbReference>
<keyword evidence="6" id="KW-0067">ATP-binding</keyword>
<feature type="domain" description="NB-ARC" evidence="8">
    <location>
        <begin position="168"/>
        <end position="336"/>
    </location>
</feature>
<dbReference type="InterPro" id="IPR058922">
    <property type="entry name" value="WHD_DRP"/>
</dbReference>
<dbReference type="InterPro" id="IPR044974">
    <property type="entry name" value="Disease_R_plants"/>
</dbReference>
<dbReference type="GeneID" id="105169390"/>
<comment type="similarity">
    <text evidence="1">Belongs to the disease resistance NB-LRR family.</text>
</comment>
<dbReference type="CDD" id="cd14798">
    <property type="entry name" value="RX-CC_like"/>
    <property type="match status" value="1"/>
</dbReference>
<evidence type="ECO:0000256" key="2">
    <source>
        <dbReference type="ARBA" id="ARBA00022614"/>
    </source>
</evidence>
<dbReference type="FunFam" id="1.10.10.10:FF:000322">
    <property type="entry name" value="Probable disease resistance protein At1g63360"/>
    <property type="match status" value="1"/>
</dbReference>
<dbReference type="InterPro" id="IPR042197">
    <property type="entry name" value="Apaf_helical"/>
</dbReference>
<dbReference type="Gene3D" id="1.20.5.4130">
    <property type="match status" value="1"/>
</dbReference>
<reference evidence="12" key="1">
    <citation type="submission" date="2025-08" db="UniProtKB">
        <authorList>
            <consortium name="RefSeq"/>
        </authorList>
    </citation>
    <scope>IDENTIFICATION</scope>
</reference>
<dbReference type="InterPro" id="IPR041118">
    <property type="entry name" value="Rx_N"/>
</dbReference>
<evidence type="ECO:0000256" key="4">
    <source>
        <dbReference type="ARBA" id="ARBA00022741"/>
    </source>
</evidence>
<dbReference type="InterPro" id="IPR027417">
    <property type="entry name" value="P-loop_NTPase"/>
</dbReference>
<gene>
    <name evidence="12" type="primary">LOC105169390</name>
</gene>
<dbReference type="GO" id="GO:0005524">
    <property type="term" value="F:ATP binding"/>
    <property type="evidence" value="ECO:0007669"/>
    <property type="project" value="UniProtKB-KW"/>
</dbReference>
<proteinExistence type="inferred from homology"/>
<dbReference type="InterPro" id="IPR036388">
    <property type="entry name" value="WH-like_DNA-bd_sf"/>
</dbReference>
<dbReference type="KEGG" id="sind:105169390"/>
<feature type="coiled-coil region" evidence="7">
    <location>
        <begin position="10"/>
        <end position="44"/>
    </location>
</feature>
<dbReference type="GO" id="GO:0051607">
    <property type="term" value="P:defense response to virus"/>
    <property type="evidence" value="ECO:0007669"/>
    <property type="project" value="UniProtKB-ARBA"/>
</dbReference>
<dbReference type="Pfam" id="PF00931">
    <property type="entry name" value="NB-ARC"/>
    <property type="match status" value="1"/>
</dbReference>
<evidence type="ECO:0000259" key="9">
    <source>
        <dbReference type="Pfam" id="PF18052"/>
    </source>
</evidence>
<dbReference type="Pfam" id="PF23559">
    <property type="entry name" value="WHD_DRP"/>
    <property type="match status" value="1"/>
</dbReference>
<keyword evidence="4" id="KW-0547">Nucleotide-binding</keyword>
<dbReference type="OrthoDB" id="598235at2759"/>
<keyword evidence="3" id="KW-0677">Repeat</keyword>
<accession>A0A6I9U2N7</accession>
<dbReference type="Pfam" id="PF18052">
    <property type="entry name" value="Rx_N"/>
    <property type="match status" value="1"/>
</dbReference>
<dbReference type="InterPro" id="IPR002182">
    <property type="entry name" value="NB-ARC"/>
</dbReference>
<feature type="domain" description="Disease resistance N-terminal" evidence="9">
    <location>
        <begin position="5"/>
        <end position="87"/>
    </location>
</feature>
<dbReference type="FunFam" id="3.40.50.300:FF:001091">
    <property type="entry name" value="Probable disease resistance protein At1g61300"/>
    <property type="match status" value="1"/>
</dbReference>
<dbReference type="InterPro" id="IPR038005">
    <property type="entry name" value="RX-like_CC"/>
</dbReference>
<dbReference type="PANTHER" id="PTHR23155:SF1193">
    <property type="entry name" value="DISEASE RESISTANCE PROTEIN RPP13-RELATED"/>
    <property type="match status" value="1"/>
</dbReference>
<dbReference type="Gene3D" id="3.40.50.300">
    <property type="entry name" value="P-loop containing nucleotide triphosphate hydrolases"/>
    <property type="match status" value="1"/>
</dbReference>
<evidence type="ECO:0000256" key="6">
    <source>
        <dbReference type="ARBA" id="ARBA00022840"/>
    </source>
</evidence>
<keyword evidence="2" id="KW-0433">Leucine-rich repeat</keyword>
<dbReference type="GO" id="GO:0043531">
    <property type="term" value="F:ADP binding"/>
    <property type="evidence" value="ECO:0007669"/>
    <property type="project" value="InterPro"/>
</dbReference>
<evidence type="ECO:0000256" key="1">
    <source>
        <dbReference type="ARBA" id="ARBA00008894"/>
    </source>
</evidence>
<keyword evidence="7" id="KW-0175">Coiled coil</keyword>